<name>A0A0L0BRU9_LUCCU</name>
<proteinExistence type="predicted"/>
<protein>
    <submittedName>
        <fullName evidence="2">Uncharacterized protein</fullName>
    </submittedName>
</protein>
<comment type="caution">
    <text evidence="2">The sequence shown here is derived from an EMBL/GenBank/DDBJ whole genome shotgun (WGS) entry which is preliminary data.</text>
</comment>
<accession>A0A0L0BRU9</accession>
<dbReference type="AlphaFoldDB" id="A0A0L0BRU9"/>
<evidence type="ECO:0000313" key="2">
    <source>
        <dbReference type="EMBL" id="KNC22751.1"/>
    </source>
</evidence>
<sequence length="98" mass="11383">MKIYIFFLITATILICSKTIQAGSSFIIGDQNSYDDSEIIDNLNRNSIYRDKEQVVVRELHDHKLYKNLEKDTTRVIVKDANGNVQESTKVYIAKRRD</sequence>
<evidence type="ECO:0000313" key="3">
    <source>
        <dbReference type="Proteomes" id="UP000037069"/>
    </source>
</evidence>
<dbReference type="EMBL" id="JRES01001455">
    <property type="protein sequence ID" value="KNC22751.1"/>
    <property type="molecule type" value="Genomic_DNA"/>
</dbReference>
<dbReference type="Proteomes" id="UP000037069">
    <property type="component" value="Unassembled WGS sequence"/>
</dbReference>
<gene>
    <name evidence="2" type="ORF">FF38_04106</name>
</gene>
<evidence type="ECO:0000256" key="1">
    <source>
        <dbReference type="SAM" id="SignalP"/>
    </source>
</evidence>
<feature type="chain" id="PRO_5005534974" evidence="1">
    <location>
        <begin position="23"/>
        <end position="98"/>
    </location>
</feature>
<keyword evidence="3" id="KW-1185">Reference proteome</keyword>
<feature type="signal peptide" evidence="1">
    <location>
        <begin position="1"/>
        <end position="22"/>
    </location>
</feature>
<organism evidence="2 3">
    <name type="scientific">Lucilia cuprina</name>
    <name type="common">Green bottle fly</name>
    <name type="synonym">Australian sheep blowfly</name>
    <dbReference type="NCBI Taxonomy" id="7375"/>
    <lineage>
        <taxon>Eukaryota</taxon>
        <taxon>Metazoa</taxon>
        <taxon>Ecdysozoa</taxon>
        <taxon>Arthropoda</taxon>
        <taxon>Hexapoda</taxon>
        <taxon>Insecta</taxon>
        <taxon>Pterygota</taxon>
        <taxon>Neoptera</taxon>
        <taxon>Endopterygota</taxon>
        <taxon>Diptera</taxon>
        <taxon>Brachycera</taxon>
        <taxon>Muscomorpha</taxon>
        <taxon>Oestroidea</taxon>
        <taxon>Calliphoridae</taxon>
        <taxon>Luciliinae</taxon>
        <taxon>Lucilia</taxon>
    </lineage>
</organism>
<reference evidence="2 3" key="1">
    <citation type="journal article" date="2015" name="Nat. Commun.">
        <title>Lucilia cuprina genome unlocks parasitic fly biology to underpin future interventions.</title>
        <authorList>
            <person name="Anstead C.A."/>
            <person name="Korhonen P.K."/>
            <person name="Young N.D."/>
            <person name="Hall R.S."/>
            <person name="Jex A.R."/>
            <person name="Murali S.C."/>
            <person name="Hughes D.S."/>
            <person name="Lee S.F."/>
            <person name="Perry T."/>
            <person name="Stroehlein A.J."/>
            <person name="Ansell B.R."/>
            <person name="Breugelmans B."/>
            <person name="Hofmann A."/>
            <person name="Qu J."/>
            <person name="Dugan S."/>
            <person name="Lee S.L."/>
            <person name="Chao H."/>
            <person name="Dinh H."/>
            <person name="Han Y."/>
            <person name="Doddapaneni H.V."/>
            <person name="Worley K.C."/>
            <person name="Muzny D.M."/>
            <person name="Ioannidis P."/>
            <person name="Waterhouse R.M."/>
            <person name="Zdobnov E.M."/>
            <person name="James P.J."/>
            <person name="Bagnall N.H."/>
            <person name="Kotze A.C."/>
            <person name="Gibbs R.A."/>
            <person name="Richards S."/>
            <person name="Batterham P."/>
            <person name="Gasser R.B."/>
        </authorList>
    </citation>
    <scope>NUCLEOTIDE SEQUENCE [LARGE SCALE GENOMIC DNA]</scope>
    <source>
        <strain evidence="2 3">LS</strain>
        <tissue evidence="2">Full body</tissue>
    </source>
</reference>
<keyword evidence="1" id="KW-0732">Signal</keyword>